<reference evidence="1" key="2">
    <citation type="journal article" date="2023" name="IMA Fungus">
        <title>Comparative genomic study of the Penicillium genus elucidates a diverse pangenome and 15 lateral gene transfer events.</title>
        <authorList>
            <person name="Petersen C."/>
            <person name="Sorensen T."/>
            <person name="Nielsen M.R."/>
            <person name="Sondergaard T.E."/>
            <person name="Sorensen J.L."/>
            <person name="Fitzpatrick D.A."/>
            <person name="Frisvad J.C."/>
            <person name="Nielsen K.L."/>
        </authorList>
    </citation>
    <scope>NUCLEOTIDE SEQUENCE</scope>
    <source>
        <strain evidence="1">IBT 22155</strain>
    </source>
</reference>
<accession>A0A9W9L6V3</accession>
<keyword evidence="2" id="KW-1185">Reference proteome</keyword>
<dbReference type="OrthoDB" id="2798106at2759"/>
<dbReference type="GeneID" id="81404019"/>
<protein>
    <submittedName>
        <fullName evidence="1">Uncharacterized protein</fullName>
    </submittedName>
</protein>
<proteinExistence type="predicted"/>
<gene>
    <name evidence="1" type="ORF">N7515_004105</name>
</gene>
<dbReference type="Proteomes" id="UP001149079">
    <property type="component" value="Unassembled WGS sequence"/>
</dbReference>
<reference evidence="1" key="1">
    <citation type="submission" date="2022-11" db="EMBL/GenBank/DDBJ databases">
        <authorList>
            <person name="Petersen C."/>
        </authorList>
    </citation>
    <scope>NUCLEOTIDE SEQUENCE</scope>
    <source>
        <strain evidence="1">IBT 22155</strain>
    </source>
</reference>
<organism evidence="1 2">
    <name type="scientific">Penicillium bovifimosum</name>
    <dbReference type="NCBI Taxonomy" id="126998"/>
    <lineage>
        <taxon>Eukaryota</taxon>
        <taxon>Fungi</taxon>
        <taxon>Dikarya</taxon>
        <taxon>Ascomycota</taxon>
        <taxon>Pezizomycotina</taxon>
        <taxon>Eurotiomycetes</taxon>
        <taxon>Eurotiomycetidae</taxon>
        <taxon>Eurotiales</taxon>
        <taxon>Aspergillaceae</taxon>
        <taxon>Penicillium</taxon>
    </lineage>
</organism>
<dbReference type="EMBL" id="JAPQKL010000003">
    <property type="protein sequence ID" value="KAJ5139257.1"/>
    <property type="molecule type" value="Genomic_DNA"/>
</dbReference>
<evidence type="ECO:0000313" key="2">
    <source>
        <dbReference type="Proteomes" id="UP001149079"/>
    </source>
</evidence>
<dbReference type="RefSeq" id="XP_056523906.1">
    <property type="nucleotide sequence ID" value="XM_056664849.1"/>
</dbReference>
<comment type="caution">
    <text evidence="1">The sequence shown here is derived from an EMBL/GenBank/DDBJ whole genome shotgun (WGS) entry which is preliminary data.</text>
</comment>
<sequence length="204" mass="22753">MGRSRWQGSTLVPIPRRIEIYLWDARAATGTLFHASKDSLTSGQTDYQPIPNINPAVSRSLQASVEIASGLMLTDEYDAKEAVDSQYWDTTDAPSPRAWQIVGLRKHEANASGFNQPNERMPNSASLFNIVHWMPSHEPLDQTLDPQAMTPGQCRAAVQNRPFDLVVNNCQRFCSQILQRLVNNGTITQEQFDALAAKGFQPLI</sequence>
<name>A0A9W9L6V3_9EURO</name>
<evidence type="ECO:0000313" key="1">
    <source>
        <dbReference type="EMBL" id="KAJ5139257.1"/>
    </source>
</evidence>
<dbReference type="AlphaFoldDB" id="A0A9W9L6V3"/>